<dbReference type="RefSeq" id="WP_075869027.1">
    <property type="nucleotide sequence ID" value="NZ_LXYT01000001.1"/>
</dbReference>
<name>A0A1R0FA43_9HYPH</name>
<organism evidence="1 2">
    <name type="scientific">Bartonella apis</name>
    <dbReference type="NCBI Taxonomy" id="1686310"/>
    <lineage>
        <taxon>Bacteria</taxon>
        <taxon>Pseudomonadati</taxon>
        <taxon>Pseudomonadota</taxon>
        <taxon>Alphaproteobacteria</taxon>
        <taxon>Hyphomicrobiales</taxon>
        <taxon>Bartonellaceae</taxon>
        <taxon>Bartonella</taxon>
    </lineage>
</organism>
<sequence>MAIIITTTGPITSLPTSLQPKNKNFSDMIAVIQDEIDDTTNEYFSQIQEAIYSAIRFSAREPLYFNETRDITFLTTKNQEWYGATTEKAIASAAGIRFVFLEKSHGNAKRLRLNSPQELESASSAHGEPYAYCYFGKKLRLFPCPDKVYKIRLMIEPYRLEEVLKADEESPWFLDAFDLIKARAKYELYKDILKDADSARTAFADFNEQLSALKAETSRRNGSGKIKATVF</sequence>
<dbReference type="EMBL" id="LXYT01000001">
    <property type="protein sequence ID" value="OLY43861.1"/>
    <property type="molecule type" value="Genomic_DNA"/>
</dbReference>
<dbReference type="AlphaFoldDB" id="A0A1R0FA43"/>
<dbReference type="Pfam" id="PF24175">
    <property type="entry name" value="SU10_adaptor"/>
    <property type="match status" value="1"/>
</dbReference>
<comment type="caution">
    <text evidence="1">The sequence shown here is derived from an EMBL/GenBank/DDBJ whole genome shotgun (WGS) entry which is preliminary data.</text>
</comment>
<reference evidence="1 2" key="1">
    <citation type="submission" date="2016-12" db="EMBL/GenBank/DDBJ databases">
        <title>Comparative genomics of Bartonella apis.</title>
        <authorList>
            <person name="Engel P."/>
        </authorList>
    </citation>
    <scope>NUCLEOTIDE SEQUENCE [LARGE SCALE GENOMIC DNA]</scope>
    <source>
        <strain evidence="1 2">PEB0149</strain>
    </source>
</reference>
<protein>
    <submittedName>
        <fullName evidence="1">Uncharacterized protein</fullName>
    </submittedName>
</protein>
<evidence type="ECO:0000313" key="1">
    <source>
        <dbReference type="EMBL" id="OLY43861.1"/>
    </source>
</evidence>
<gene>
    <name evidence="1" type="ORF">PEB0149_013010</name>
</gene>
<accession>A0A1R0FA43</accession>
<dbReference type="OrthoDB" id="7922247at2"/>
<dbReference type="Proteomes" id="UP000187344">
    <property type="component" value="Unassembled WGS sequence"/>
</dbReference>
<evidence type="ECO:0000313" key="2">
    <source>
        <dbReference type="Proteomes" id="UP000187344"/>
    </source>
</evidence>
<dbReference type="InterPro" id="IPR056209">
    <property type="entry name" value="SU10_adaptor"/>
</dbReference>
<keyword evidence="2" id="KW-1185">Reference proteome</keyword>
<proteinExistence type="predicted"/>